<comment type="caution">
    <text evidence="2">The sequence shown here is derived from an EMBL/GenBank/DDBJ whole genome shotgun (WGS) entry which is preliminary data.</text>
</comment>
<accession>A0A813E819</accession>
<keyword evidence="3" id="KW-1185">Reference proteome</keyword>
<evidence type="ECO:0000313" key="3">
    <source>
        <dbReference type="Proteomes" id="UP000654075"/>
    </source>
</evidence>
<dbReference type="GO" id="GO:0005739">
    <property type="term" value="C:mitochondrion"/>
    <property type="evidence" value="ECO:0007669"/>
    <property type="project" value="TreeGrafter"/>
</dbReference>
<dbReference type="GO" id="GO:0005783">
    <property type="term" value="C:endoplasmic reticulum"/>
    <property type="evidence" value="ECO:0007669"/>
    <property type="project" value="InterPro"/>
</dbReference>
<sequence length="91" mass="10339">MFIVRNRISEQADAGGKVYVPAEGWLQAAVVKQMGVEVKPAMEQTTKEYDLAKWSEQMQQLTIGFLMLSFFHARMGYVIPLALQLYTTPLQ</sequence>
<dbReference type="EMBL" id="CAJNNV010006534">
    <property type="protein sequence ID" value="CAE8593734.1"/>
    <property type="molecule type" value="Genomic_DNA"/>
</dbReference>
<gene>
    <name evidence="2" type="ORF">PGLA1383_LOCUS12323</name>
</gene>
<dbReference type="PANTHER" id="PTHR28112:SF1">
    <property type="entry name" value="SRP-INDEPENDENT TARGETING PROTEIN 3"/>
    <property type="match status" value="1"/>
</dbReference>
<organism evidence="2 3">
    <name type="scientific">Polarella glacialis</name>
    <name type="common">Dinoflagellate</name>
    <dbReference type="NCBI Taxonomy" id="89957"/>
    <lineage>
        <taxon>Eukaryota</taxon>
        <taxon>Sar</taxon>
        <taxon>Alveolata</taxon>
        <taxon>Dinophyceae</taxon>
        <taxon>Suessiales</taxon>
        <taxon>Suessiaceae</taxon>
        <taxon>Polarella</taxon>
    </lineage>
</organism>
<dbReference type="PANTHER" id="PTHR28112">
    <property type="entry name" value="SRP-INDEPENDENT TARGETING PROTEIN 3"/>
    <property type="match status" value="1"/>
</dbReference>
<feature type="transmembrane region" description="Helical" evidence="1">
    <location>
        <begin position="63"/>
        <end position="86"/>
    </location>
</feature>
<reference evidence="2" key="1">
    <citation type="submission" date="2021-02" db="EMBL/GenBank/DDBJ databases">
        <authorList>
            <person name="Dougan E. K."/>
            <person name="Rhodes N."/>
            <person name="Thang M."/>
            <person name="Chan C."/>
        </authorList>
    </citation>
    <scope>NUCLEOTIDE SEQUENCE</scope>
</reference>
<evidence type="ECO:0000313" key="2">
    <source>
        <dbReference type="EMBL" id="CAE8593734.1"/>
    </source>
</evidence>
<keyword evidence="1" id="KW-1133">Transmembrane helix</keyword>
<feature type="non-terminal residue" evidence="2">
    <location>
        <position position="91"/>
    </location>
</feature>
<keyword evidence="1" id="KW-0812">Transmembrane</keyword>
<dbReference type="AlphaFoldDB" id="A0A813E819"/>
<protein>
    <submittedName>
        <fullName evidence="2">Uncharacterized protein</fullName>
    </submittedName>
</protein>
<dbReference type="GO" id="GO:0045047">
    <property type="term" value="P:protein targeting to ER"/>
    <property type="evidence" value="ECO:0007669"/>
    <property type="project" value="InterPro"/>
</dbReference>
<dbReference type="Proteomes" id="UP000654075">
    <property type="component" value="Unassembled WGS sequence"/>
</dbReference>
<evidence type="ECO:0000256" key="1">
    <source>
        <dbReference type="SAM" id="Phobius"/>
    </source>
</evidence>
<keyword evidence="1" id="KW-0472">Membrane</keyword>
<proteinExistence type="predicted"/>
<dbReference type="InterPro" id="IPR012098">
    <property type="entry name" value="SND3_fun"/>
</dbReference>
<name>A0A813E819_POLGL</name>
<dbReference type="OrthoDB" id="18139at2759"/>
<dbReference type="Pfam" id="PF10032">
    <property type="entry name" value="Pho88"/>
    <property type="match status" value="1"/>
</dbReference>